<name>A0ABD2QKF4_9PLAT</name>
<sequence length="236" mass="25713">MDSTVHRLKLQSTLDHQTGATQSSYYLNPMAGLATLALLTSTAQFLPGTLGALAVTNHAKTRSDASSYEEEREMMLINGEANNQSPSCSSGAAASSQSGLKTRQHMPDDSSDEGNSNKQLLISNRRLSKSFPKTNPNQATINKDAQTIQQLQQYQQTMLHKLLQLQQARPDAGYQQDPMMLQQYMVMQQAQAPWQGVEVPPPPCMPPPPLPHNGAQTNTRAESVQSGGQSVYSVCV</sequence>
<keyword evidence="3" id="KW-1185">Reference proteome</keyword>
<evidence type="ECO:0000256" key="1">
    <source>
        <dbReference type="SAM" id="MobiDB-lite"/>
    </source>
</evidence>
<gene>
    <name evidence="2" type="ORF">Ciccas_001476</name>
</gene>
<evidence type="ECO:0000313" key="3">
    <source>
        <dbReference type="Proteomes" id="UP001626550"/>
    </source>
</evidence>
<dbReference type="Proteomes" id="UP001626550">
    <property type="component" value="Unassembled WGS sequence"/>
</dbReference>
<dbReference type="AlphaFoldDB" id="A0ABD2QKF4"/>
<evidence type="ECO:0000313" key="2">
    <source>
        <dbReference type="EMBL" id="KAL3319842.1"/>
    </source>
</evidence>
<dbReference type="EMBL" id="JBJKFK010000097">
    <property type="protein sequence ID" value="KAL3319842.1"/>
    <property type="molecule type" value="Genomic_DNA"/>
</dbReference>
<reference evidence="2 3" key="1">
    <citation type="submission" date="2024-11" db="EMBL/GenBank/DDBJ databases">
        <title>Adaptive evolution of stress response genes in parasites aligns with host niche diversity.</title>
        <authorList>
            <person name="Hahn C."/>
            <person name="Resl P."/>
        </authorList>
    </citation>
    <scope>NUCLEOTIDE SEQUENCE [LARGE SCALE GENOMIC DNA]</scope>
    <source>
        <strain evidence="2">EGGRZ-B1_66</strain>
        <tissue evidence="2">Body</tissue>
    </source>
</reference>
<feature type="region of interest" description="Disordered" evidence="1">
    <location>
        <begin position="81"/>
        <end position="117"/>
    </location>
</feature>
<proteinExistence type="predicted"/>
<organism evidence="2 3">
    <name type="scientific">Cichlidogyrus casuarinus</name>
    <dbReference type="NCBI Taxonomy" id="1844966"/>
    <lineage>
        <taxon>Eukaryota</taxon>
        <taxon>Metazoa</taxon>
        <taxon>Spiralia</taxon>
        <taxon>Lophotrochozoa</taxon>
        <taxon>Platyhelminthes</taxon>
        <taxon>Monogenea</taxon>
        <taxon>Monopisthocotylea</taxon>
        <taxon>Dactylogyridea</taxon>
        <taxon>Ancyrocephalidae</taxon>
        <taxon>Cichlidogyrus</taxon>
    </lineage>
</organism>
<accession>A0ABD2QKF4</accession>
<comment type="caution">
    <text evidence="2">The sequence shown here is derived from an EMBL/GenBank/DDBJ whole genome shotgun (WGS) entry which is preliminary data.</text>
</comment>
<protein>
    <submittedName>
        <fullName evidence="2">Uncharacterized protein</fullName>
    </submittedName>
</protein>
<feature type="compositionally biased region" description="Low complexity" evidence="1">
    <location>
        <begin position="84"/>
        <end position="99"/>
    </location>
</feature>